<keyword evidence="3" id="KW-0479">Metal-binding</keyword>
<dbReference type="PANTHER" id="PTHR33711:SF7">
    <property type="entry name" value="INTRADIOL RING-CLEAVAGE DIOXYGENASES DOMAIN-CONTAINING PROTEIN-RELATED"/>
    <property type="match status" value="1"/>
</dbReference>
<evidence type="ECO:0000256" key="2">
    <source>
        <dbReference type="ARBA" id="ARBA00007825"/>
    </source>
</evidence>
<dbReference type="InterPro" id="IPR015889">
    <property type="entry name" value="Intradiol_dOase_core"/>
</dbReference>
<dbReference type="Proteomes" id="UP000238312">
    <property type="component" value="Unassembled WGS sequence"/>
</dbReference>
<sequence length="285" mass="31266">MDANPLLRQVLDQIDGPDPRVNELVSALVSHLHAFVEEVRPTPEEWLAGISFLVETGRMCTPDRNEFILVSDMLGLTSAVDDVNHVGPANMTPSSVEGPFHSPAPVRELGDWVSDGPERERGVPTVVHGRVFDCDGTPLAGASVEVWQASDAGLYDSQDDAQELGNLRGVFTADDDGRYWFRTIRPSSYPVPTDGTGGVLLRGIGRHPMRPAHLHYRVAAEGHRPLVTHVFLAGDPYLGSDAAYAVKEELVRRPRARTEGWGMEVPYEEIEFDVNLVPVGWKEGA</sequence>
<protein>
    <submittedName>
        <fullName evidence="8">Catechol 1,2-dioxygenase</fullName>
    </submittedName>
</protein>
<keyword evidence="9" id="KW-1185">Reference proteome</keyword>
<dbReference type="EMBL" id="PVNG01000027">
    <property type="protein sequence ID" value="PRX53567.1"/>
    <property type="molecule type" value="Genomic_DNA"/>
</dbReference>
<keyword evidence="5" id="KW-0560">Oxidoreductase</keyword>
<dbReference type="GO" id="GO:0018576">
    <property type="term" value="F:catechol 1,2-dioxygenase activity"/>
    <property type="evidence" value="ECO:0007669"/>
    <property type="project" value="InterPro"/>
</dbReference>
<evidence type="ECO:0000256" key="5">
    <source>
        <dbReference type="ARBA" id="ARBA00023002"/>
    </source>
</evidence>
<accession>A0A2T0M7V7</accession>
<dbReference type="Gene3D" id="2.60.130.10">
    <property type="entry name" value="Aromatic compound dioxygenase"/>
    <property type="match status" value="1"/>
</dbReference>
<dbReference type="InterPro" id="IPR007535">
    <property type="entry name" value="Catechol_dOase_N"/>
</dbReference>
<dbReference type="GO" id="GO:0009712">
    <property type="term" value="P:catechol-containing compound metabolic process"/>
    <property type="evidence" value="ECO:0007669"/>
    <property type="project" value="InterPro"/>
</dbReference>
<feature type="domain" description="Intradiol ring-cleavage dioxygenases" evidence="7">
    <location>
        <begin position="127"/>
        <end position="155"/>
    </location>
</feature>
<dbReference type="InterPro" id="IPR000627">
    <property type="entry name" value="Intradiol_dOase_C"/>
</dbReference>
<keyword evidence="4 8" id="KW-0223">Dioxygenase</keyword>
<comment type="caution">
    <text evidence="8">The sequence shown here is derived from an EMBL/GenBank/DDBJ whole genome shotgun (WGS) entry which is preliminary data.</text>
</comment>
<dbReference type="GO" id="GO:0008199">
    <property type="term" value="F:ferric iron binding"/>
    <property type="evidence" value="ECO:0007669"/>
    <property type="project" value="InterPro"/>
</dbReference>
<keyword evidence="6" id="KW-0408">Iron</keyword>
<evidence type="ECO:0000256" key="1">
    <source>
        <dbReference type="ARBA" id="ARBA00001965"/>
    </source>
</evidence>
<evidence type="ECO:0000313" key="8">
    <source>
        <dbReference type="EMBL" id="PRX53567.1"/>
    </source>
</evidence>
<evidence type="ECO:0000256" key="4">
    <source>
        <dbReference type="ARBA" id="ARBA00022964"/>
    </source>
</evidence>
<dbReference type="OrthoDB" id="9800887at2"/>
<evidence type="ECO:0000256" key="6">
    <source>
        <dbReference type="ARBA" id="ARBA00023004"/>
    </source>
</evidence>
<dbReference type="PANTHER" id="PTHR33711">
    <property type="entry name" value="DIOXYGENASE, PUTATIVE (AFU_ORTHOLOGUE AFUA_2G02910)-RELATED"/>
    <property type="match status" value="1"/>
</dbReference>
<organism evidence="8 9">
    <name type="scientific">Nonomuraea fuscirosea</name>
    <dbReference type="NCBI Taxonomy" id="1291556"/>
    <lineage>
        <taxon>Bacteria</taxon>
        <taxon>Bacillati</taxon>
        <taxon>Actinomycetota</taxon>
        <taxon>Actinomycetes</taxon>
        <taxon>Streptosporangiales</taxon>
        <taxon>Streptosporangiaceae</taxon>
        <taxon>Nonomuraea</taxon>
    </lineage>
</organism>
<dbReference type="SUPFAM" id="SSF49482">
    <property type="entry name" value="Aromatic compound dioxygenase"/>
    <property type="match status" value="1"/>
</dbReference>
<comment type="similarity">
    <text evidence="2">Belongs to the intradiol ring-cleavage dioxygenase family.</text>
</comment>
<dbReference type="PROSITE" id="PS00083">
    <property type="entry name" value="INTRADIOL_DIOXYGENAS"/>
    <property type="match status" value="1"/>
</dbReference>
<dbReference type="RefSeq" id="WP_106250775.1">
    <property type="nucleotide sequence ID" value="NZ_PVNG01000027.1"/>
</dbReference>
<reference evidence="8 9" key="1">
    <citation type="submission" date="2018-03" db="EMBL/GenBank/DDBJ databases">
        <title>Genomic Encyclopedia of Type Strains, Phase III (KMG-III): the genomes of soil and plant-associated and newly described type strains.</title>
        <authorList>
            <person name="Whitman W."/>
        </authorList>
    </citation>
    <scope>NUCLEOTIDE SEQUENCE [LARGE SCALE GENOMIC DNA]</scope>
    <source>
        <strain evidence="8 9">CGMCC 4.7104</strain>
    </source>
</reference>
<evidence type="ECO:0000256" key="3">
    <source>
        <dbReference type="ARBA" id="ARBA00022723"/>
    </source>
</evidence>
<dbReference type="InterPro" id="IPR050770">
    <property type="entry name" value="Intradiol_RC_Dioxygenase"/>
</dbReference>
<proteinExistence type="inferred from homology"/>
<comment type="cofactor">
    <cofactor evidence="1">
        <name>Fe(3+)</name>
        <dbReference type="ChEBI" id="CHEBI:29034"/>
    </cofactor>
</comment>
<name>A0A2T0M7V7_9ACTN</name>
<evidence type="ECO:0000259" key="7">
    <source>
        <dbReference type="PROSITE" id="PS00083"/>
    </source>
</evidence>
<dbReference type="AlphaFoldDB" id="A0A2T0M7V7"/>
<evidence type="ECO:0000313" key="9">
    <source>
        <dbReference type="Proteomes" id="UP000238312"/>
    </source>
</evidence>
<dbReference type="Pfam" id="PF04444">
    <property type="entry name" value="Dioxygenase_N"/>
    <property type="match status" value="1"/>
</dbReference>
<dbReference type="Pfam" id="PF00775">
    <property type="entry name" value="Dioxygenase_C"/>
    <property type="match status" value="1"/>
</dbReference>
<gene>
    <name evidence="8" type="ORF">B0I32_127156</name>
</gene>